<evidence type="ECO:0000313" key="1">
    <source>
        <dbReference type="EMBL" id="CAB4039657.1"/>
    </source>
</evidence>
<reference evidence="1" key="1">
    <citation type="submission" date="2020-04" db="EMBL/GenBank/DDBJ databases">
        <authorList>
            <person name="Alioto T."/>
            <person name="Alioto T."/>
            <person name="Gomez Garrido J."/>
        </authorList>
    </citation>
    <scope>NUCLEOTIDE SEQUENCE</scope>
    <source>
        <strain evidence="1">A484AB</strain>
    </source>
</reference>
<dbReference type="EMBL" id="CACRXK020025696">
    <property type="protein sequence ID" value="CAB4039657.1"/>
    <property type="molecule type" value="Genomic_DNA"/>
</dbReference>
<proteinExistence type="predicted"/>
<comment type="caution">
    <text evidence="1">The sequence shown here is derived from an EMBL/GenBank/DDBJ whole genome shotgun (WGS) entry which is preliminary data.</text>
</comment>
<protein>
    <submittedName>
        <fullName evidence="1">Uncharacterized protein</fullName>
    </submittedName>
</protein>
<dbReference type="OrthoDB" id="5952815at2759"/>
<dbReference type="AlphaFoldDB" id="A0A6S7K573"/>
<sequence>MVKLHALIDKSLNEPASRLTHYKRLLAELETGENDETVYHGISLTGFNVANNDVSSMEKHFQDLRASGVFTHIISILDIQLWPKESDGDLSFGDGAVSDLLNLFKNLLDKNGCDVDKAVTEWDTLKTFVQPLVSSNKEITYLEVWKRVLTNDSIKSECENILHLIEIFLIIPFRNAKVERMLSRMNHVKSDWRNRLNRDTLDNLLRISEDGPTLDDFNPDIAIDKWFTEKVRRLKTGRHNYPAKRKRKADGNAVASADTVDIAEFVLSDLELPSSDEDE</sequence>
<organism evidence="1 2">
    <name type="scientific">Paramuricea clavata</name>
    <name type="common">Red gorgonian</name>
    <name type="synonym">Violescent sea-whip</name>
    <dbReference type="NCBI Taxonomy" id="317549"/>
    <lineage>
        <taxon>Eukaryota</taxon>
        <taxon>Metazoa</taxon>
        <taxon>Cnidaria</taxon>
        <taxon>Anthozoa</taxon>
        <taxon>Octocorallia</taxon>
        <taxon>Malacalcyonacea</taxon>
        <taxon>Plexauridae</taxon>
        <taxon>Paramuricea</taxon>
    </lineage>
</organism>
<dbReference type="PANTHER" id="PTHR46880:SF5">
    <property type="entry name" value="DUF4371 DOMAIN-CONTAINING PROTEIN"/>
    <property type="match status" value="1"/>
</dbReference>
<evidence type="ECO:0000313" key="2">
    <source>
        <dbReference type="Proteomes" id="UP001152795"/>
    </source>
</evidence>
<name>A0A6S7K573_PARCT</name>
<keyword evidence="2" id="KW-1185">Reference proteome</keyword>
<dbReference type="Proteomes" id="UP001152795">
    <property type="component" value="Unassembled WGS sequence"/>
</dbReference>
<dbReference type="PANTHER" id="PTHR46880">
    <property type="entry name" value="RAS-ASSOCIATING DOMAIN-CONTAINING PROTEIN"/>
    <property type="match status" value="1"/>
</dbReference>
<accession>A0A6S7K573</accession>
<gene>
    <name evidence="1" type="ORF">PACLA_8A081263</name>
</gene>